<keyword evidence="2" id="KW-1185">Reference proteome</keyword>
<accession>A0A7J7GU70</accession>
<sequence>MLIEYPLCIYFLFRNNCFGLSVEDSLFIEMIGLEQKRPILCVSLLFFNQELISLTLLWDEFFINKEFMTYRAAWQFNRKLQKSRMKDHLCMHIASVEKDDVQEVDTDVTLETNTVVKSTRAQGRLGDFDKECLGVRLGPSPIQSQVRLTSVKPVPRLAP</sequence>
<dbReference type="EMBL" id="JACBKZ010000009">
    <property type="protein sequence ID" value="KAF5943004.1"/>
    <property type="molecule type" value="Genomic_DNA"/>
</dbReference>
<dbReference type="Proteomes" id="UP000593564">
    <property type="component" value="Unassembled WGS sequence"/>
</dbReference>
<gene>
    <name evidence="1" type="ORF">HYC85_020646</name>
</gene>
<dbReference type="AlphaFoldDB" id="A0A7J7GU70"/>
<evidence type="ECO:0000313" key="2">
    <source>
        <dbReference type="Proteomes" id="UP000593564"/>
    </source>
</evidence>
<name>A0A7J7GU70_CAMSI</name>
<proteinExistence type="predicted"/>
<protein>
    <submittedName>
        <fullName evidence="1">Uncharacterized protein</fullName>
    </submittedName>
</protein>
<organism evidence="1 2">
    <name type="scientific">Camellia sinensis</name>
    <name type="common">Tea plant</name>
    <name type="synonym">Thea sinensis</name>
    <dbReference type="NCBI Taxonomy" id="4442"/>
    <lineage>
        <taxon>Eukaryota</taxon>
        <taxon>Viridiplantae</taxon>
        <taxon>Streptophyta</taxon>
        <taxon>Embryophyta</taxon>
        <taxon>Tracheophyta</taxon>
        <taxon>Spermatophyta</taxon>
        <taxon>Magnoliopsida</taxon>
        <taxon>eudicotyledons</taxon>
        <taxon>Gunneridae</taxon>
        <taxon>Pentapetalae</taxon>
        <taxon>asterids</taxon>
        <taxon>Ericales</taxon>
        <taxon>Theaceae</taxon>
        <taxon>Camellia</taxon>
    </lineage>
</organism>
<reference evidence="2" key="1">
    <citation type="journal article" date="2020" name="Nat. Commun.">
        <title>Genome assembly of wild tea tree DASZ reveals pedigree and selection history of tea varieties.</title>
        <authorList>
            <person name="Zhang W."/>
            <person name="Zhang Y."/>
            <person name="Qiu H."/>
            <person name="Guo Y."/>
            <person name="Wan H."/>
            <person name="Zhang X."/>
            <person name="Scossa F."/>
            <person name="Alseekh S."/>
            <person name="Zhang Q."/>
            <person name="Wang P."/>
            <person name="Xu L."/>
            <person name="Schmidt M.H."/>
            <person name="Jia X."/>
            <person name="Li D."/>
            <person name="Zhu A."/>
            <person name="Guo F."/>
            <person name="Chen W."/>
            <person name="Ni D."/>
            <person name="Usadel B."/>
            <person name="Fernie A.R."/>
            <person name="Wen W."/>
        </authorList>
    </citation>
    <scope>NUCLEOTIDE SEQUENCE [LARGE SCALE GENOMIC DNA]</scope>
    <source>
        <strain evidence="2">cv. G240</strain>
    </source>
</reference>
<comment type="caution">
    <text evidence="1">The sequence shown here is derived from an EMBL/GenBank/DDBJ whole genome shotgun (WGS) entry which is preliminary data.</text>
</comment>
<reference evidence="1 2" key="2">
    <citation type="submission" date="2020-07" db="EMBL/GenBank/DDBJ databases">
        <title>Genome assembly of wild tea tree DASZ reveals pedigree and selection history of tea varieties.</title>
        <authorList>
            <person name="Zhang W."/>
        </authorList>
    </citation>
    <scope>NUCLEOTIDE SEQUENCE [LARGE SCALE GENOMIC DNA]</scope>
    <source>
        <strain evidence="2">cv. G240</strain>
        <tissue evidence="1">Leaf</tissue>
    </source>
</reference>
<evidence type="ECO:0000313" key="1">
    <source>
        <dbReference type="EMBL" id="KAF5943004.1"/>
    </source>
</evidence>